<reference evidence="2" key="3">
    <citation type="submission" date="2022-12" db="EMBL/GenBank/DDBJ databases">
        <authorList>
            <person name="Sun Q."/>
            <person name="Zhou Y."/>
        </authorList>
    </citation>
    <scope>NUCLEOTIDE SEQUENCE</scope>
    <source>
        <strain evidence="2">CGMCC 1.15034</strain>
    </source>
</reference>
<accession>A0A410VBT6</accession>
<evidence type="ECO:0000313" key="3">
    <source>
        <dbReference type="EMBL" id="QOZ62076.1"/>
    </source>
</evidence>
<keyword evidence="1" id="KW-0732">Signal</keyword>
<organism evidence="2 5">
    <name type="scientific">Bradyrhizobium guangdongense</name>
    <dbReference type="NCBI Taxonomy" id="1325090"/>
    <lineage>
        <taxon>Bacteria</taxon>
        <taxon>Pseudomonadati</taxon>
        <taxon>Pseudomonadota</taxon>
        <taxon>Alphaproteobacteria</taxon>
        <taxon>Hyphomicrobiales</taxon>
        <taxon>Nitrobacteraceae</taxon>
        <taxon>Bradyrhizobium</taxon>
    </lineage>
</organism>
<dbReference type="EMBL" id="CP030057">
    <property type="protein sequence ID" value="QOZ62076.1"/>
    <property type="molecule type" value="Genomic_DNA"/>
</dbReference>
<name>A0A410VBT6_9BRAD</name>
<keyword evidence="4" id="KW-1185">Reference proteome</keyword>
<reference evidence="2" key="1">
    <citation type="journal article" date="2014" name="Int. J. Syst. Evol. Microbiol.">
        <title>Complete genome sequence of Corynebacterium casei LMG S-19264T (=DSM 44701T), isolated from a smear-ripened cheese.</title>
        <authorList>
            <consortium name="US DOE Joint Genome Institute (JGI-PGF)"/>
            <person name="Walter F."/>
            <person name="Albersmeier A."/>
            <person name="Kalinowski J."/>
            <person name="Ruckert C."/>
        </authorList>
    </citation>
    <scope>NUCLEOTIDE SEQUENCE</scope>
    <source>
        <strain evidence="2">CGMCC 1.15034</strain>
    </source>
</reference>
<evidence type="ECO:0000256" key="1">
    <source>
        <dbReference type="SAM" id="SignalP"/>
    </source>
</evidence>
<feature type="chain" id="PRO_5044601308" evidence="1">
    <location>
        <begin position="21"/>
        <end position="125"/>
    </location>
</feature>
<feature type="signal peptide" evidence="1">
    <location>
        <begin position="1"/>
        <end position="20"/>
    </location>
</feature>
<dbReference type="EMBL" id="BMHC01000002">
    <property type="protein sequence ID" value="GGI21192.1"/>
    <property type="molecule type" value="Genomic_DNA"/>
</dbReference>
<gene>
    <name evidence="2" type="ORF">GCM10010987_13090</name>
    <name evidence="3" type="ORF">XH86_27565</name>
</gene>
<dbReference type="Proteomes" id="UP000593880">
    <property type="component" value="Chromosome"/>
</dbReference>
<evidence type="ECO:0000313" key="2">
    <source>
        <dbReference type="EMBL" id="GGI21192.1"/>
    </source>
</evidence>
<protein>
    <submittedName>
        <fullName evidence="2">Uncharacterized protein</fullName>
    </submittedName>
</protein>
<dbReference type="Proteomes" id="UP000625079">
    <property type="component" value="Unassembled WGS sequence"/>
</dbReference>
<reference evidence="3 4" key="2">
    <citation type="submission" date="2018-06" db="EMBL/GenBank/DDBJ databases">
        <title>Comparative genomics of rhizobia nodulating Arachis hypogaea in China.</title>
        <authorList>
            <person name="Li Y."/>
        </authorList>
    </citation>
    <scope>NUCLEOTIDE SEQUENCE [LARGE SCALE GENOMIC DNA]</scope>
    <source>
        <strain evidence="3 4">CCBAU 51658</strain>
    </source>
</reference>
<sequence>MRNWKPHSLSLLAIVFLVQAACFPGTALALGSSSSHDGPWNPDHIDRLPPDIRNTVLQRCGGRAQALHYFGTYLNQSTTVRLHFENVRCDGDKAFRRGESCLHEEYVAYGRHYRLAKHYYGPCDD</sequence>
<evidence type="ECO:0000313" key="4">
    <source>
        <dbReference type="Proteomes" id="UP000593880"/>
    </source>
</evidence>
<dbReference type="AlphaFoldDB" id="A0A410VBT6"/>
<proteinExistence type="predicted"/>
<dbReference type="OrthoDB" id="8254129at2"/>
<evidence type="ECO:0000313" key="5">
    <source>
        <dbReference type="Proteomes" id="UP000625079"/>
    </source>
</evidence>